<accession>A0AAN7UEV2</accession>
<dbReference type="Pfam" id="PF13374">
    <property type="entry name" value="TPR_10"/>
    <property type="match status" value="1"/>
</dbReference>
<dbReference type="InterPro" id="IPR011990">
    <property type="entry name" value="TPR-like_helical_dom_sf"/>
</dbReference>
<evidence type="ECO:0000256" key="2">
    <source>
        <dbReference type="ARBA" id="ARBA00022803"/>
    </source>
</evidence>
<gene>
    <name evidence="4" type="ORF">RRF57_002157</name>
</gene>
<dbReference type="SMART" id="SM00028">
    <property type="entry name" value="TPR"/>
    <property type="match status" value="2"/>
</dbReference>
<dbReference type="AlphaFoldDB" id="A0AAN7UEV2"/>
<feature type="coiled-coil region" evidence="3">
    <location>
        <begin position="186"/>
        <end position="213"/>
    </location>
</feature>
<evidence type="ECO:0000256" key="1">
    <source>
        <dbReference type="ARBA" id="ARBA00022737"/>
    </source>
</evidence>
<dbReference type="PANTHER" id="PTHR45641:SF19">
    <property type="entry name" value="NEPHROCYSTIN-3"/>
    <property type="match status" value="1"/>
</dbReference>
<dbReference type="PANTHER" id="PTHR45641">
    <property type="entry name" value="TETRATRICOPEPTIDE REPEAT PROTEIN (AFU_ORTHOLOGUE AFUA_6G03870)"/>
    <property type="match status" value="1"/>
</dbReference>
<keyword evidence="2" id="KW-0802">TPR repeat</keyword>
<evidence type="ECO:0000313" key="5">
    <source>
        <dbReference type="Proteomes" id="UP001305414"/>
    </source>
</evidence>
<keyword evidence="3" id="KW-0175">Coiled coil</keyword>
<proteinExistence type="predicted"/>
<evidence type="ECO:0000313" key="4">
    <source>
        <dbReference type="EMBL" id="KAK5626442.1"/>
    </source>
</evidence>
<keyword evidence="1" id="KW-0677">Repeat</keyword>
<dbReference type="SUPFAM" id="SSF48452">
    <property type="entry name" value="TPR-like"/>
    <property type="match status" value="1"/>
</dbReference>
<dbReference type="EMBL" id="JAWHQM010000003">
    <property type="protein sequence ID" value="KAK5626442.1"/>
    <property type="molecule type" value="Genomic_DNA"/>
</dbReference>
<protein>
    <submittedName>
        <fullName evidence="4">Uncharacterized protein</fullName>
    </submittedName>
</protein>
<dbReference type="Proteomes" id="UP001305414">
    <property type="component" value="Unassembled WGS sequence"/>
</dbReference>
<reference evidence="4 5" key="1">
    <citation type="submission" date="2023-10" db="EMBL/GenBank/DDBJ databases">
        <title>Draft genome sequence of Xylaria bambusicola isolate GMP-LS, the root and basal stem rot pathogen of sugarcane in Indonesia.</title>
        <authorList>
            <person name="Selvaraj P."/>
            <person name="Muralishankar V."/>
            <person name="Muruganantham S."/>
            <person name="Sp S."/>
            <person name="Haryani S."/>
            <person name="Lau K.J.X."/>
            <person name="Naqvi N.I."/>
        </authorList>
    </citation>
    <scope>NUCLEOTIDE SEQUENCE [LARGE SCALE GENOMIC DNA]</scope>
    <source>
        <strain evidence="4">GMP-LS</strain>
    </source>
</reference>
<sequence>MDHIRKVQMDDNKSPFMRPWRLLYDLMEETHLEAAHLLLQMGSMDVQCIPNEILERDQLYKQVPQLEDYGMVEPSPDKRFVIITPIIRECVQKYLDENEDRKLVEGQVLDLLISKLHSYEHRSAEIMLPCALAAFKFQPSADHALKFAALHSEVAKLYTCIQQDELAVHHWERAIHRYEENPDDNHIQVEDAKKALEEARERAQLNEADLKVTAKKGAVISKSHRKRQALLECEESDGEVINVDTLRLIQGEREKAQAPSLFYKRGVDWHSDQRLDDSIAAGREHLRIALAREYKGEYGEAKKHYVAALGIAEQNYGSESPIALRIMGKLACIHNKQGQQEDAEQALQATLLGQEKAMGADHPDTLKTRRDMAMLLADKGHVDAAEDQLTHVLIAQVQLLGIENPDTLQTGHALALNYCWRGSPEKGESLLRETLGIQKRVLGEAHPDTTRTAVNLKELLEQMEM</sequence>
<dbReference type="InterPro" id="IPR019734">
    <property type="entry name" value="TPR_rpt"/>
</dbReference>
<keyword evidence="5" id="KW-1185">Reference proteome</keyword>
<comment type="caution">
    <text evidence="4">The sequence shown here is derived from an EMBL/GenBank/DDBJ whole genome shotgun (WGS) entry which is preliminary data.</text>
</comment>
<dbReference type="Gene3D" id="1.25.40.10">
    <property type="entry name" value="Tetratricopeptide repeat domain"/>
    <property type="match status" value="1"/>
</dbReference>
<evidence type="ECO:0000256" key="3">
    <source>
        <dbReference type="SAM" id="Coils"/>
    </source>
</evidence>
<organism evidence="4 5">
    <name type="scientific">Xylaria bambusicola</name>
    <dbReference type="NCBI Taxonomy" id="326684"/>
    <lineage>
        <taxon>Eukaryota</taxon>
        <taxon>Fungi</taxon>
        <taxon>Dikarya</taxon>
        <taxon>Ascomycota</taxon>
        <taxon>Pezizomycotina</taxon>
        <taxon>Sordariomycetes</taxon>
        <taxon>Xylariomycetidae</taxon>
        <taxon>Xylariales</taxon>
        <taxon>Xylariaceae</taxon>
        <taxon>Xylaria</taxon>
    </lineage>
</organism>
<dbReference type="Pfam" id="PF13424">
    <property type="entry name" value="TPR_12"/>
    <property type="match status" value="1"/>
</dbReference>
<name>A0AAN7UEV2_9PEZI</name>